<dbReference type="EMBL" id="JAKWBI020000181">
    <property type="protein sequence ID" value="KAJ2900034.1"/>
    <property type="molecule type" value="Genomic_DNA"/>
</dbReference>
<name>A0AAD5RNL6_9PEZI</name>
<dbReference type="AlphaFoldDB" id="A0AAD5RNL6"/>
<protein>
    <submittedName>
        <fullName evidence="1">Uncharacterized protein</fullName>
    </submittedName>
</protein>
<sequence length="105" mass="11500">MLLEANADVNAQGGKFGNALQAASYRGDKEMKRLKARSLGLKSLRVLLPVAVDSTPDDHPSRAARLYDLGNRLPLIWALCNGVTSNLVRAANVYISSFLTAMWQR</sequence>
<keyword evidence="2" id="KW-1185">Reference proteome</keyword>
<evidence type="ECO:0000313" key="1">
    <source>
        <dbReference type="EMBL" id="KAJ2900034.1"/>
    </source>
</evidence>
<gene>
    <name evidence="1" type="ORF">MKZ38_002687</name>
</gene>
<dbReference type="Proteomes" id="UP001201980">
    <property type="component" value="Unassembled WGS sequence"/>
</dbReference>
<comment type="caution">
    <text evidence="1">The sequence shown here is derived from an EMBL/GenBank/DDBJ whole genome shotgun (WGS) entry which is preliminary data.</text>
</comment>
<proteinExistence type="predicted"/>
<evidence type="ECO:0000313" key="2">
    <source>
        <dbReference type="Proteomes" id="UP001201980"/>
    </source>
</evidence>
<reference evidence="1" key="1">
    <citation type="submission" date="2022-07" db="EMBL/GenBank/DDBJ databases">
        <title>Draft genome sequence of Zalerion maritima ATCC 34329, a (micro)plastics degrading marine fungus.</title>
        <authorList>
            <person name="Paco A."/>
            <person name="Goncalves M.F.M."/>
            <person name="Rocha-Santos T.A.P."/>
            <person name="Alves A."/>
        </authorList>
    </citation>
    <scope>NUCLEOTIDE SEQUENCE</scope>
    <source>
        <strain evidence="1">ATCC 34329</strain>
    </source>
</reference>
<organism evidence="1 2">
    <name type="scientific">Zalerion maritima</name>
    <dbReference type="NCBI Taxonomy" id="339359"/>
    <lineage>
        <taxon>Eukaryota</taxon>
        <taxon>Fungi</taxon>
        <taxon>Dikarya</taxon>
        <taxon>Ascomycota</taxon>
        <taxon>Pezizomycotina</taxon>
        <taxon>Sordariomycetes</taxon>
        <taxon>Lulworthiomycetidae</taxon>
        <taxon>Lulworthiales</taxon>
        <taxon>Lulworthiaceae</taxon>
        <taxon>Zalerion</taxon>
    </lineage>
</organism>
<accession>A0AAD5RNL6</accession>